<sequence length="296" mass="33094">MVSSAQNKFNQVEGFAYNWDLIRSEQERLDYLVQRPEPMRNVISGAEQLKRKLILYGDLFLPNNGRYKKLIEDYERKERPSATAPGTGEPSSTKTTSYRLDELIVGPRSLRVSLQSSISTGPAFDVFRYEPYHDLFKAGLPELATNAASLWAYQQPVICTVFAVGEAPCDLYVRHRPEFLIKEALDTLRTLPRFDDDTTFPEQTECPPGTGSAPRVDCGAFAPEYEWGFEEGEVGAFVQDAGPVRPHAAERSLCDVWATHGRTLQPILWAGTICSDHLRTRACCALCEVGPSAALR</sequence>
<accession>A0A8T8SN17</accession>
<reference evidence="2" key="1">
    <citation type="submission" date="2016-04" db="EMBL/GenBank/DDBJ databases">
        <authorList>
            <person name="Nguyen H.D."/>
            <person name="Samba Siva P."/>
            <person name="Cullis J."/>
            <person name="Levesque C.A."/>
            <person name="Hambleton S."/>
        </authorList>
    </citation>
    <scope>NUCLEOTIDE SEQUENCE</scope>
    <source>
        <strain evidence="2">DAOMC 236416</strain>
    </source>
</reference>
<dbReference type="Proteomes" id="UP000077521">
    <property type="component" value="Unassembled WGS sequence"/>
</dbReference>
<gene>
    <name evidence="2" type="ORF">A4X13_0g6861</name>
</gene>
<protein>
    <submittedName>
        <fullName evidence="2">Uncharacterized protein</fullName>
    </submittedName>
</protein>
<organism evidence="2 3">
    <name type="scientific">Tilletia indica</name>
    <dbReference type="NCBI Taxonomy" id="43049"/>
    <lineage>
        <taxon>Eukaryota</taxon>
        <taxon>Fungi</taxon>
        <taxon>Dikarya</taxon>
        <taxon>Basidiomycota</taxon>
        <taxon>Ustilaginomycotina</taxon>
        <taxon>Exobasidiomycetes</taxon>
        <taxon>Tilletiales</taxon>
        <taxon>Tilletiaceae</taxon>
        <taxon>Tilletia</taxon>
    </lineage>
</organism>
<name>A0A8T8SN17_9BASI</name>
<evidence type="ECO:0000256" key="1">
    <source>
        <dbReference type="SAM" id="MobiDB-lite"/>
    </source>
</evidence>
<reference evidence="2" key="2">
    <citation type="journal article" date="2019" name="IMA Fungus">
        <title>Genome sequencing and comparison of five Tilletia species to identify candidate genes for the detection of regulated species infecting wheat.</title>
        <authorList>
            <person name="Nguyen H.D.T."/>
            <person name="Sultana T."/>
            <person name="Kesanakurti P."/>
            <person name="Hambleton S."/>
        </authorList>
    </citation>
    <scope>NUCLEOTIDE SEQUENCE</scope>
    <source>
        <strain evidence="2">DAOMC 236416</strain>
    </source>
</reference>
<dbReference type="EMBL" id="LWDF02000722">
    <property type="protein sequence ID" value="KAE8243994.1"/>
    <property type="molecule type" value="Genomic_DNA"/>
</dbReference>
<evidence type="ECO:0000313" key="2">
    <source>
        <dbReference type="EMBL" id="KAE8243994.1"/>
    </source>
</evidence>
<evidence type="ECO:0000313" key="3">
    <source>
        <dbReference type="Proteomes" id="UP000077521"/>
    </source>
</evidence>
<proteinExistence type="predicted"/>
<feature type="region of interest" description="Disordered" evidence="1">
    <location>
        <begin position="77"/>
        <end position="96"/>
    </location>
</feature>
<dbReference type="AlphaFoldDB" id="A0A8T8SN17"/>
<keyword evidence="3" id="KW-1185">Reference proteome</keyword>
<comment type="caution">
    <text evidence="2">The sequence shown here is derived from an EMBL/GenBank/DDBJ whole genome shotgun (WGS) entry which is preliminary data.</text>
</comment>